<proteinExistence type="predicted"/>
<keyword evidence="3" id="KW-1185">Reference proteome</keyword>
<dbReference type="RefSeq" id="XP_064709474.1">
    <property type="nucleotide sequence ID" value="XM_064854748.1"/>
</dbReference>
<feature type="compositionally biased region" description="Basic and acidic residues" evidence="1">
    <location>
        <begin position="107"/>
        <end position="116"/>
    </location>
</feature>
<name>A0AAV9NL00_9EURO</name>
<evidence type="ECO:0008006" key="4">
    <source>
        <dbReference type="Google" id="ProtNLM"/>
    </source>
</evidence>
<feature type="region of interest" description="Disordered" evidence="1">
    <location>
        <begin position="131"/>
        <end position="180"/>
    </location>
</feature>
<reference evidence="2 3" key="1">
    <citation type="submission" date="2023-08" db="EMBL/GenBank/DDBJ databases">
        <title>Black Yeasts Isolated from many extreme environments.</title>
        <authorList>
            <person name="Coleine C."/>
            <person name="Stajich J.E."/>
            <person name="Selbmann L."/>
        </authorList>
    </citation>
    <scope>NUCLEOTIDE SEQUENCE [LARGE SCALE GENOMIC DNA]</scope>
    <source>
        <strain evidence="2 3">CCFEE 5792</strain>
    </source>
</reference>
<protein>
    <recommendedName>
        <fullName evidence="4">Btz domain-containing protein</fullName>
    </recommendedName>
</protein>
<feature type="compositionally biased region" description="Polar residues" evidence="1">
    <location>
        <begin position="70"/>
        <end position="82"/>
    </location>
</feature>
<dbReference type="EMBL" id="JAVRRD010000005">
    <property type="protein sequence ID" value="KAK5058951.1"/>
    <property type="molecule type" value="Genomic_DNA"/>
</dbReference>
<dbReference type="Proteomes" id="UP001358417">
    <property type="component" value="Unassembled WGS sequence"/>
</dbReference>
<accession>A0AAV9NL00</accession>
<feature type="compositionally biased region" description="Basic and acidic residues" evidence="1">
    <location>
        <begin position="131"/>
        <end position="141"/>
    </location>
</feature>
<dbReference type="AlphaFoldDB" id="A0AAV9NL00"/>
<feature type="compositionally biased region" description="Basic and acidic residues" evidence="1">
    <location>
        <begin position="153"/>
        <end position="180"/>
    </location>
</feature>
<dbReference type="GeneID" id="89979369"/>
<evidence type="ECO:0000256" key="1">
    <source>
        <dbReference type="SAM" id="MobiDB-lite"/>
    </source>
</evidence>
<feature type="compositionally biased region" description="Basic and acidic residues" evidence="1">
    <location>
        <begin position="34"/>
        <end position="66"/>
    </location>
</feature>
<evidence type="ECO:0000313" key="2">
    <source>
        <dbReference type="EMBL" id="KAK5058951.1"/>
    </source>
</evidence>
<feature type="region of interest" description="Disordered" evidence="1">
    <location>
        <begin position="1"/>
        <end position="116"/>
    </location>
</feature>
<evidence type="ECO:0000313" key="3">
    <source>
        <dbReference type="Proteomes" id="UP001358417"/>
    </source>
</evidence>
<sequence length="180" mass="21585">MSYSSSKDNERGYESTRGSRSRYADYDLGDDEEHDLKRYRYDRGREGDRTDDHSSRERESYKRSSDSYHLTRTTKATQQKYSGTEIYPRKDANDKTHRKAQAVRSNTRIDENDERYNADHVKREKFSWENRDNFDGARKQGIEASDWAYPQNDYKHSRSGDFKRRPSLDRDVINKWNTER</sequence>
<gene>
    <name evidence="2" type="ORF">LTR84_011215</name>
</gene>
<organism evidence="2 3">
    <name type="scientific">Exophiala bonariae</name>
    <dbReference type="NCBI Taxonomy" id="1690606"/>
    <lineage>
        <taxon>Eukaryota</taxon>
        <taxon>Fungi</taxon>
        <taxon>Dikarya</taxon>
        <taxon>Ascomycota</taxon>
        <taxon>Pezizomycotina</taxon>
        <taxon>Eurotiomycetes</taxon>
        <taxon>Chaetothyriomycetidae</taxon>
        <taxon>Chaetothyriales</taxon>
        <taxon>Herpotrichiellaceae</taxon>
        <taxon>Exophiala</taxon>
    </lineage>
</organism>
<comment type="caution">
    <text evidence="2">The sequence shown here is derived from an EMBL/GenBank/DDBJ whole genome shotgun (WGS) entry which is preliminary data.</text>
</comment>